<dbReference type="Gene3D" id="3.50.50.60">
    <property type="entry name" value="FAD/NAD(P)-binding domain"/>
    <property type="match status" value="3"/>
</dbReference>
<evidence type="ECO:0000313" key="9">
    <source>
        <dbReference type="EMBL" id="MFC4024027.1"/>
    </source>
</evidence>
<dbReference type="PANTHER" id="PTHR43098">
    <property type="entry name" value="L-ORNITHINE N(5)-MONOOXYGENASE-RELATED"/>
    <property type="match status" value="1"/>
</dbReference>
<keyword evidence="7 9" id="KW-0503">Monooxygenase</keyword>
<evidence type="ECO:0000256" key="6">
    <source>
        <dbReference type="ARBA" id="ARBA00023002"/>
    </source>
</evidence>
<dbReference type="GO" id="GO:0004497">
    <property type="term" value="F:monooxygenase activity"/>
    <property type="evidence" value="ECO:0007669"/>
    <property type="project" value="UniProtKB-KW"/>
</dbReference>
<evidence type="ECO:0000256" key="3">
    <source>
        <dbReference type="ARBA" id="ARBA00022630"/>
    </source>
</evidence>
<sequence>MTHVQEYDAVVIGAGFAGIYMTHLLSEGGYSVRTYEAGESVGGTWYWNRYPGARCDTPSEFYSYTFSEELYKGWTWSSFYPKQEEIMDYLNYAVNKLNIRENIHFNTAMKSADYNEENKRWEIHFTDGLKVQAKYFIPAIGGLNAIHTEPHRPKIKGLENFKGVYQHTSRWSPEEVNLKGKRVGVIGTGSTGVQTIIEAAKEAEHVTVFQRTPQYVLPVKNPKLNSEQMKEMHDNFHSLDRRVLAHPTGMPSFPVLRNYSALENTPKERQQFYEQLYEEANGFQMIFAYNDLMLNEESNETLAEFLRSKIKETVKDPETANELLPTYLVAAKRPIVAKGYFETFNQNNVSLVNLRKTPFVDATEKGLRTTETEHELDIIIFASGFDVGMGPIRDSNIRGRGGVLLHKKWEEGANIKTYLGACHNEFPNFLPIGGTHYPLGVNVIGPTQVMGKWIYDLINHFDKHGIEEIEPTLEAEETWTNHVNEIGEMSFYSTVDSWFNGGNIEGKPRRILGYAGDFLMYQEQIEKSLDYKAFIHSPKLTHAINEK</sequence>
<dbReference type="InterPro" id="IPR050775">
    <property type="entry name" value="FAD-binding_Monooxygenases"/>
</dbReference>
<protein>
    <submittedName>
        <fullName evidence="9">Flavin-containing monooxygenase</fullName>
        <ecNumber evidence="9">1.14.13.-</ecNumber>
    </submittedName>
</protein>
<evidence type="ECO:0000313" key="10">
    <source>
        <dbReference type="Proteomes" id="UP001595772"/>
    </source>
</evidence>
<keyword evidence="3" id="KW-0285">Flavoprotein</keyword>
<dbReference type="RefSeq" id="WP_379496518.1">
    <property type="nucleotide sequence ID" value="NZ_JBHSAO010000006.1"/>
</dbReference>
<dbReference type="EMBL" id="JBHSAO010000006">
    <property type="protein sequence ID" value="MFC4024027.1"/>
    <property type="molecule type" value="Genomic_DNA"/>
</dbReference>
<keyword evidence="10" id="KW-1185">Reference proteome</keyword>
<gene>
    <name evidence="9" type="ORF">ACFOUV_09495</name>
</gene>
<evidence type="ECO:0000256" key="4">
    <source>
        <dbReference type="ARBA" id="ARBA00022827"/>
    </source>
</evidence>
<keyword evidence="6 9" id="KW-0560">Oxidoreductase</keyword>
<evidence type="ECO:0000256" key="1">
    <source>
        <dbReference type="ARBA" id="ARBA00001974"/>
    </source>
</evidence>
<keyword evidence="5" id="KW-0521">NADP</keyword>
<dbReference type="InterPro" id="IPR036188">
    <property type="entry name" value="FAD/NAD-bd_sf"/>
</dbReference>
<dbReference type="PANTHER" id="PTHR43098:SF3">
    <property type="entry name" value="L-ORNITHINE N(5)-MONOOXYGENASE-RELATED"/>
    <property type="match status" value="1"/>
</dbReference>
<feature type="domain" description="FAD/NAD(P)-binding" evidence="8">
    <location>
        <begin position="7"/>
        <end position="234"/>
    </location>
</feature>
<organism evidence="9 10">
    <name type="scientific">Oceanobacillus longus</name>
    <dbReference type="NCBI Taxonomy" id="930120"/>
    <lineage>
        <taxon>Bacteria</taxon>
        <taxon>Bacillati</taxon>
        <taxon>Bacillota</taxon>
        <taxon>Bacilli</taxon>
        <taxon>Bacillales</taxon>
        <taxon>Bacillaceae</taxon>
        <taxon>Oceanobacillus</taxon>
    </lineage>
</organism>
<dbReference type="InterPro" id="IPR023753">
    <property type="entry name" value="FAD/NAD-binding_dom"/>
</dbReference>
<dbReference type="EC" id="1.14.13.-" evidence="9"/>
<keyword evidence="4" id="KW-0274">FAD</keyword>
<dbReference type="Pfam" id="PF07992">
    <property type="entry name" value="Pyr_redox_2"/>
    <property type="match status" value="1"/>
</dbReference>
<comment type="cofactor">
    <cofactor evidence="1">
        <name>FAD</name>
        <dbReference type="ChEBI" id="CHEBI:57692"/>
    </cofactor>
</comment>
<name>A0ABV8GZM6_9BACI</name>
<accession>A0ABV8GZM6</accession>
<reference evidence="10" key="1">
    <citation type="journal article" date="2019" name="Int. J. Syst. Evol. Microbiol.">
        <title>The Global Catalogue of Microorganisms (GCM) 10K type strain sequencing project: providing services to taxonomists for standard genome sequencing and annotation.</title>
        <authorList>
            <consortium name="The Broad Institute Genomics Platform"/>
            <consortium name="The Broad Institute Genome Sequencing Center for Infectious Disease"/>
            <person name="Wu L."/>
            <person name="Ma J."/>
        </authorList>
    </citation>
    <scope>NUCLEOTIDE SEQUENCE [LARGE SCALE GENOMIC DNA]</scope>
    <source>
        <strain evidence="10">IBRC-M 10703</strain>
    </source>
</reference>
<evidence type="ECO:0000259" key="8">
    <source>
        <dbReference type="Pfam" id="PF07992"/>
    </source>
</evidence>
<proteinExistence type="inferred from homology"/>
<comment type="similarity">
    <text evidence="2">Belongs to the FAD-binding monooxygenase family.</text>
</comment>
<evidence type="ECO:0000256" key="7">
    <source>
        <dbReference type="ARBA" id="ARBA00023033"/>
    </source>
</evidence>
<dbReference type="Proteomes" id="UP001595772">
    <property type="component" value="Unassembled WGS sequence"/>
</dbReference>
<comment type="caution">
    <text evidence="9">The sequence shown here is derived from an EMBL/GenBank/DDBJ whole genome shotgun (WGS) entry which is preliminary data.</text>
</comment>
<evidence type="ECO:0000256" key="5">
    <source>
        <dbReference type="ARBA" id="ARBA00022857"/>
    </source>
</evidence>
<dbReference type="SUPFAM" id="SSF51905">
    <property type="entry name" value="FAD/NAD(P)-binding domain"/>
    <property type="match status" value="2"/>
</dbReference>
<evidence type="ECO:0000256" key="2">
    <source>
        <dbReference type="ARBA" id="ARBA00010139"/>
    </source>
</evidence>